<dbReference type="Pfam" id="PF17126">
    <property type="entry name" value="RsmF_methylt_CI"/>
    <property type="match status" value="1"/>
</dbReference>
<sequence>MHLPKDFLKRMQGFMQEEYEAFVETYKENKVQGLRINTLKISVEDFLNFNPFHLKHIPWIEEGFYYGTEDKPGKHPYHEAGLYYIQEPSAMAVATILDPKPRERILDLCAAPGGKSTHIAARLKHEGFLLSNEIHPSRAKILSQNIERMGIKNCVVTNESPERLAQRFQNFFHRILVDAPCSGEGMFRKDVEACEQWSMEKVASCARRQLDILEQAVKMLMPEGRLVYSTCTFSPEENEGVIDQFLKKYHEFSIEAVEIYHGFGGGKPEWIKSENEGLRKTIRLWPHRIQGEGHYIAVLKKNDGDGEYKIKNSKKEIDRKAIKDYFCFAEEYLHKIPEGEYILFGEQLYIMPKEMISLEYLKILRPGWHLGTMKKNRFEPSHAFALALTEKEAKNNICFSAESKEILSYLKGDPLSVDGKKGWHLIHVDGYSLGWGKLANNVLKNHYPKGLRWTVDSV</sequence>
<feature type="domain" description="SAM-dependent MTase RsmB/NOP-type" evidence="7">
    <location>
        <begin position="1"/>
        <end position="302"/>
    </location>
</feature>
<dbReference type="Pfam" id="PF13636">
    <property type="entry name" value="Methyltranf_PUA"/>
    <property type="match status" value="1"/>
</dbReference>
<feature type="active site" description="Nucleophile" evidence="6">
    <location>
        <position position="231"/>
    </location>
</feature>
<dbReference type="Pfam" id="PF01189">
    <property type="entry name" value="Methyltr_RsmB-F"/>
    <property type="match status" value="1"/>
</dbReference>
<dbReference type="Pfam" id="PF17125">
    <property type="entry name" value="Methyltr_RsmF_N"/>
    <property type="match status" value="1"/>
</dbReference>
<evidence type="ECO:0000256" key="4">
    <source>
        <dbReference type="ARBA" id="ARBA00022691"/>
    </source>
</evidence>
<dbReference type="EC" id="2.1.1.-" evidence="8"/>
<evidence type="ECO:0000256" key="3">
    <source>
        <dbReference type="ARBA" id="ARBA00022679"/>
    </source>
</evidence>
<dbReference type="Gene3D" id="3.40.50.150">
    <property type="entry name" value="Vaccinia Virus protein VP39"/>
    <property type="match status" value="1"/>
</dbReference>
<dbReference type="GO" id="GO:0008173">
    <property type="term" value="F:RNA methyltransferase activity"/>
    <property type="evidence" value="ECO:0007669"/>
    <property type="project" value="InterPro"/>
</dbReference>
<comment type="caution">
    <text evidence="6">Lacks conserved residue(s) required for the propagation of feature annotation.</text>
</comment>
<dbReference type="PANTHER" id="PTHR22807:SF30">
    <property type="entry name" value="28S RRNA (CYTOSINE(4447)-C(5))-METHYLTRANSFERASE-RELATED"/>
    <property type="match status" value="1"/>
</dbReference>
<evidence type="ECO:0000256" key="6">
    <source>
        <dbReference type="PROSITE-ProRule" id="PRU01023"/>
    </source>
</evidence>
<dbReference type="PRINTS" id="PR02008">
    <property type="entry name" value="RCMTFAMILY"/>
</dbReference>
<evidence type="ECO:0000256" key="1">
    <source>
        <dbReference type="ARBA" id="ARBA00022490"/>
    </source>
</evidence>
<dbReference type="OrthoDB" id="9810297at2"/>
<keyword evidence="1" id="KW-0963">Cytoplasm</keyword>
<evidence type="ECO:0000313" key="8">
    <source>
        <dbReference type="EMBL" id="KXG75318.1"/>
    </source>
</evidence>
<dbReference type="InterPro" id="IPR031340">
    <property type="entry name" value="RsmF_methylt_CI"/>
</dbReference>
<dbReference type="GO" id="GO:0008757">
    <property type="term" value="F:S-adenosylmethionine-dependent methyltransferase activity"/>
    <property type="evidence" value="ECO:0007669"/>
    <property type="project" value="InterPro"/>
</dbReference>
<dbReference type="NCBIfam" id="TIGR00446">
    <property type="entry name" value="nop2p"/>
    <property type="match status" value="1"/>
</dbReference>
<accession>A0A140L443</accession>
<dbReference type="GO" id="GO:0006396">
    <property type="term" value="P:RNA processing"/>
    <property type="evidence" value="ECO:0007669"/>
    <property type="project" value="InterPro"/>
</dbReference>
<dbReference type="RefSeq" id="WP_068556345.1">
    <property type="nucleotide sequence ID" value="NZ_LOEE01000035.1"/>
</dbReference>
<dbReference type="GO" id="GO:0003723">
    <property type="term" value="F:RNA binding"/>
    <property type="evidence" value="ECO:0007669"/>
    <property type="project" value="UniProtKB-UniRule"/>
</dbReference>
<organism evidence="8 9">
    <name type="scientific">Thermotalea metallivorans</name>
    <dbReference type="NCBI Taxonomy" id="520762"/>
    <lineage>
        <taxon>Bacteria</taxon>
        <taxon>Bacillati</taxon>
        <taxon>Bacillota</taxon>
        <taxon>Clostridia</taxon>
        <taxon>Peptostreptococcales</taxon>
        <taxon>Thermotaleaceae</taxon>
        <taxon>Thermotalea</taxon>
    </lineage>
</organism>
<feature type="binding site" evidence="6">
    <location>
        <begin position="109"/>
        <end position="115"/>
    </location>
    <ligand>
        <name>S-adenosyl-L-methionine</name>
        <dbReference type="ChEBI" id="CHEBI:59789"/>
    </ligand>
</feature>
<dbReference type="Gene3D" id="2.30.130.60">
    <property type="match status" value="1"/>
</dbReference>
<evidence type="ECO:0000256" key="5">
    <source>
        <dbReference type="ARBA" id="ARBA00022884"/>
    </source>
</evidence>
<dbReference type="InterPro" id="IPR011023">
    <property type="entry name" value="Nop2p"/>
</dbReference>
<keyword evidence="9" id="KW-1185">Reference proteome</keyword>
<dbReference type="STRING" id="520762.AN619_17510"/>
<evidence type="ECO:0000313" key="9">
    <source>
        <dbReference type="Proteomes" id="UP000070456"/>
    </source>
</evidence>
<dbReference type="InterPro" id="IPR001678">
    <property type="entry name" value="MeTrfase_RsmB-F_NOP2_dom"/>
</dbReference>
<evidence type="ECO:0000256" key="2">
    <source>
        <dbReference type="ARBA" id="ARBA00022603"/>
    </source>
</evidence>
<dbReference type="InterPro" id="IPR029063">
    <property type="entry name" value="SAM-dependent_MTases_sf"/>
</dbReference>
<dbReference type="PATRIC" id="fig|520762.4.peg.1944"/>
<dbReference type="InterPro" id="IPR027391">
    <property type="entry name" value="Nol1_Nop2_Fmu_2"/>
</dbReference>
<comment type="caution">
    <text evidence="8">The sequence shown here is derived from an EMBL/GenBank/DDBJ whole genome shotgun (WGS) entry which is preliminary data.</text>
</comment>
<keyword evidence="4 6" id="KW-0949">S-adenosyl-L-methionine</keyword>
<feature type="binding site" evidence="6">
    <location>
        <position position="133"/>
    </location>
    <ligand>
        <name>S-adenosyl-L-methionine</name>
        <dbReference type="ChEBI" id="CHEBI:59789"/>
    </ligand>
</feature>
<dbReference type="InterPro" id="IPR049560">
    <property type="entry name" value="MeTrfase_RsmB-F_NOP2_cat"/>
</dbReference>
<dbReference type="SUPFAM" id="SSF53335">
    <property type="entry name" value="S-adenosyl-L-methionine-dependent methyltransferases"/>
    <property type="match status" value="1"/>
</dbReference>
<dbReference type="InterPro" id="IPR023267">
    <property type="entry name" value="RCMT"/>
</dbReference>
<dbReference type="PROSITE" id="PS51686">
    <property type="entry name" value="SAM_MT_RSMB_NOP"/>
    <property type="match status" value="1"/>
</dbReference>
<name>A0A140L443_9FIRM</name>
<evidence type="ECO:0000259" key="7">
    <source>
        <dbReference type="PROSITE" id="PS51686"/>
    </source>
</evidence>
<dbReference type="CDD" id="cd21147">
    <property type="entry name" value="RsmF_methylt_CTD1"/>
    <property type="match status" value="1"/>
</dbReference>
<dbReference type="InterPro" id="IPR031341">
    <property type="entry name" value="Methyltr_RsmF_N"/>
</dbReference>
<dbReference type="CDD" id="cd02440">
    <property type="entry name" value="AdoMet_MTases"/>
    <property type="match status" value="1"/>
</dbReference>
<protein>
    <submittedName>
        <fullName evidence="8">Ribosomal RNA small subunit methyltransferase F</fullName>
        <ecNumber evidence="8">2.1.1.-</ecNumber>
    </submittedName>
</protein>
<keyword evidence="2 6" id="KW-0489">Methyltransferase</keyword>
<feature type="binding site" evidence="6">
    <location>
        <position position="178"/>
    </location>
    <ligand>
        <name>S-adenosyl-L-methionine</name>
        <dbReference type="ChEBI" id="CHEBI:59789"/>
    </ligand>
</feature>
<proteinExistence type="inferred from homology"/>
<dbReference type="EMBL" id="LOEE01000035">
    <property type="protein sequence ID" value="KXG75318.1"/>
    <property type="molecule type" value="Genomic_DNA"/>
</dbReference>
<keyword evidence="3 6" id="KW-0808">Transferase</keyword>
<keyword evidence="5 6" id="KW-0694">RNA-binding</keyword>
<gene>
    <name evidence="8" type="primary">rsmF_2</name>
    <name evidence="8" type="ORF">AN619_17510</name>
</gene>
<reference evidence="8 9" key="1">
    <citation type="submission" date="2015-12" db="EMBL/GenBank/DDBJ databases">
        <title>Draft genome sequence of the thermoanaerobe Thermotalea metallivorans, an isolate from the runoff channel of the Great Artesian Basin, Australia.</title>
        <authorList>
            <person name="Patel B.K."/>
        </authorList>
    </citation>
    <scope>NUCLEOTIDE SEQUENCE [LARGE SCALE GENOMIC DNA]</scope>
    <source>
        <strain evidence="8 9">B2-1</strain>
    </source>
</reference>
<dbReference type="Proteomes" id="UP000070456">
    <property type="component" value="Unassembled WGS sequence"/>
</dbReference>
<dbReference type="GO" id="GO:0001510">
    <property type="term" value="P:RNA methylation"/>
    <property type="evidence" value="ECO:0007669"/>
    <property type="project" value="InterPro"/>
</dbReference>
<dbReference type="PANTHER" id="PTHR22807">
    <property type="entry name" value="NOP2 YEAST -RELATED NOL1/NOP2/FMU SUN DOMAIN-CONTAINING"/>
    <property type="match status" value="1"/>
</dbReference>
<dbReference type="AlphaFoldDB" id="A0A140L443"/>
<dbReference type="Gene3D" id="3.30.70.1170">
    <property type="entry name" value="Sun protein, domain 3"/>
    <property type="match status" value="1"/>
</dbReference>
<comment type="similarity">
    <text evidence="6">Belongs to the class I-like SAM-binding methyltransferase superfamily. RsmB/NOP family.</text>
</comment>